<sequence>MEAMGKCNVPHCIRLEATPPSSKPFVPYRVTITNRDVPKVAVGCDDLGGDVLEPGKFISWRFHMNFVDSNEYNCRFYWLDEKTLDIRYYSAFTVFDVKFEEHCGRDLLVTTRCYWYVTQGGFFFSDSNVTFPSVSWEKVHDWNKI</sequence>
<evidence type="ECO:0008006" key="8">
    <source>
        <dbReference type="Google" id="ProtNLM"/>
    </source>
</evidence>
<evidence type="ECO:0000256" key="2">
    <source>
        <dbReference type="ARBA" id="ARBA00005581"/>
    </source>
</evidence>
<dbReference type="GO" id="GO:0005576">
    <property type="term" value="C:extracellular region"/>
    <property type="evidence" value="ECO:0007669"/>
    <property type="project" value="UniProtKB-SubCell"/>
</dbReference>
<dbReference type="EMBL" id="JAUHHV010000007">
    <property type="protein sequence ID" value="KAK1418783.1"/>
    <property type="molecule type" value="Genomic_DNA"/>
</dbReference>
<accession>A0AAD8KA57</accession>
<gene>
    <name evidence="6" type="ORF">QVD17_27930</name>
</gene>
<dbReference type="Proteomes" id="UP001229421">
    <property type="component" value="Unassembled WGS sequence"/>
</dbReference>
<proteinExistence type="inferred from homology"/>
<organism evidence="6 7">
    <name type="scientific">Tagetes erecta</name>
    <name type="common">African marigold</name>
    <dbReference type="NCBI Taxonomy" id="13708"/>
    <lineage>
        <taxon>Eukaryota</taxon>
        <taxon>Viridiplantae</taxon>
        <taxon>Streptophyta</taxon>
        <taxon>Embryophyta</taxon>
        <taxon>Tracheophyta</taxon>
        <taxon>Spermatophyta</taxon>
        <taxon>Magnoliopsida</taxon>
        <taxon>eudicotyledons</taxon>
        <taxon>Gunneridae</taxon>
        <taxon>Pentapetalae</taxon>
        <taxon>asterids</taxon>
        <taxon>campanulids</taxon>
        <taxon>Asterales</taxon>
        <taxon>Asteraceae</taxon>
        <taxon>Asteroideae</taxon>
        <taxon>Heliantheae alliance</taxon>
        <taxon>Tageteae</taxon>
        <taxon>Tagetes</taxon>
    </lineage>
</organism>
<dbReference type="Pfam" id="PF05938">
    <property type="entry name" value="Self-incomp_S1"/>
    <property type="match status" value="1"/>
</dbReference>
<comment type="caution">
    <text evidence="6">The sequence shown here is derived from an EMBL/GenBank/DDBJ whole genome shotgun (WGS) entry which is preliminary data.</text>
</comment>
<evidence type="ECO:0000256" key="1">
    <source>
        <dbReference type="ARBA" id="ARBA00004613"/>
    </source>
</evidence>
<dbReference type="GO" id="GO:0060320">
    <property type="term" value="P:rejection of self pollen"/>
    <property type="evidence" value="ECO:0007669"/>
    <property type="project" value="UniProtKB-KW"/>
</dbReference>
<dbReference type="AlphaFoldDB" id="A0AAD8KA57"/>
<evidence type="ECO:0000256" key="5">
    <source>
        <dbReference type="ARBA" id="ARBA00022729"/>
    </source>
</evidence>
<keyword evidence="7" id="KW-1185">Reference proteome</keyword>
<protein>
    <recommendedName>
        <fullName evidence="8">S-protein homolog</fullName>
    </recommendedName>
</protein>
<comment type="subcellular location">
    <subcellularLocation>
        <location evidence="1">Secreted</location>
    </subcellularLocation>
</comment>
<evidence type="ECO:0000313" key="6">
    <source>
        <dbReference type="EMBL" id="KAK1418783.1"/>
    </source>
</evidence>
<name>A0AAD8KA57_TARER</name>
<comment type="similarity">
    <text evidence="2">Belongs to the plant self-incompatibility (S1) protein family.</text>
</comment>
<evidence type="ECO:0000256" key="3">
    <source>
        <dbReference type="ARBA" id="ARBA00022471"/>
    </source>
</evidence>
<keyword evidence="3" id="KW-0713">Self-incompatibility</keyword>
<keyword evidence="4" id="KW-0964">Secreted</keyword>
<dbReference type="InterPro" id="IPR010264">
    <property type="entry name" value="Self-incomp_S1"/>
</dbReference>
<evidence type="ECO:0000256" key="4">
    <source>
        <dbReference type="ARBA" id="ARBA00022525"/>
    </source>
</evidence>
<evidence type="ECO:0000313" key="7">
    <source>
        <dbReference type="Proteomes" id="UP001229421"/>
    </source>
</evidence>
<keyword evidence="5" id="KW-0732">Signal</keyword>
<reference evidence="6" key="1">
    <citation type="journal article" date="2023" name="bioRxiv">
        <title>Improved chromosome-level genome assembly for marigold (Tagetes erecta).</title>
        <authorList>
            <person name="Jiang F."/>
            <person name="Yuan L."/>
            <person name="Wang S."/>
            <person name="Wang H."/>
            <person name="Xu D."/>
            <person name="Wang A."/>
            <person name="Fan W."/>
        </authorList>
    </citation>
    <scope>NUCLEOTIDE SEQUENCE</scope>
    <source>
        <strain evidence="6">WSJ</strain>
        <tissue evidence="6">Leaf</tissue>
    </source>
</reference>